<name>A0ACA9LAQ8_9GLOM</name>
<comment type="caution">
    <text evidence="1">The sequence shown here is derived from an EMBL/GenBank/DDBJ whole genome shotgun (WGS) entry which is preliminary data.</text>
</comment>
<dbReference type="EMBL" id="CAJVPT010005452">
    <property type="protein sequence ID" value="CAG8520314.1"/>
    <property type="molecule type" value="Genomic_DNA"/>
</dbReference>
<reference evidence="1" key="1">
    <citation type="submission" date="2021-06" db="EMBL/GenBank/DDBJ databases">
        <authorList>
            <person name="Kallberg Y."/>
            <person name="Tangrot J."/>
            <person name="Rosling A."/>
        </authorList>
    </citation>
    <scope>NUCLEOTIDE SEQUENCE</scope>
    <source>
        <strain evidence="1">CL356</strain>
    </source>
</reference>
<evidence type="ECO:0000313" key="2">
    <source>
        <dbReference type="Proteomes" id="UP000789525"/>
    </source>
</evidence>
<evidence type="ECO:0000313" key="1">
    <source>
        <dbReference type="EMBL" id="CAG8520314.1"/>
    </source>
</evidence>
<proteinExistence type="predicted"/>
<sequence length="73" mass="8036">MKHDALLVITISCSINTSRALWEVFNNVAGYTALSTVIGEVYITFANESRQQKKSTMIGTDIKARSANVREGD</sequence>
<accession>A0ACA9LAQ8</accession>
<protein>
    <submittedName>
        <fullName evidence="1">7939_t:CDS:1</fullName>
    </submittedName>
</protein>
<organism evidence="1 2">
    <name type="scientific">Acaulospora colombiana</name>
    <dbReference type="NCBI Taxonomy" id="27376"/>
    <lineage>
        <taxon>Eukaryota</taxon>
        <taxon>Fungi</taxon>
        <taxon>Fungi incertae sedis</taxon>
        <taxon>Mucoromycota</taxon>
        <taxon>Glomeromycotina</taxon>
        <taxon>Glomeromycetes</taxon>
        <taxon>Diversisporales</taxon>
        <taxon>Acaulosporaceae</taxon>
        <taxon>Acaulospora</taxon>
    </lineage>
</organism>
<dbReference type="Proteomes" id="UP000789525">
    <property type="component" value="Unassembled WGS sequence"/>
</dbReference>
<keyword evidence="2" id="KW-1185">Reference proteome</keyword>
<gene>
    <name evidence="1" type="ORF">ACOLOM_LOCUS3623</name>
</gene>